<organism evidence="3 4">
    <name type="scientific">Lymnaea stagnalis</name>
    <name type="common">Great pond snail</name>
    <name type="synonym">Helix stagnalis</name>
    <dbReference type="NCBI Taxonomy" id="6523"/>
    <lineage>
        <taxon>Eukaryota</taxon>
        <taxon>Metazoa</taxon>
        <taxon>Spiralia</taxon>
        <taxon>Lophotrochozoa</taxon>
        <taxon>Mollusca</taxon>
        <taxon>Gastropoda</taxon>
        <taxon>Heterobranchia</taxon>
        <taxon>Euthyneura</taxon>
        <taxon>Panpulmonata</taxon>
        <taxon>Hygrophila</taxon>
        <taxon>Lymnaeoidea</taxon>
        <taxon>Lymnaeidae</taxon>
        <taxon>Lymnaea</taxon>
    </lineage>
</organism>
<feature type="compositionally biased region" description="Basic and acidic residues" evidence="1">
    <location>
        <begin position="264"/>
        <end position="281"/>
    </location>
</feature>
<dbReference type="EMBL" id="CAXITT010000112">
    <property type="protein sequence ID" value="CAL1532282.1"/>
    <property type="molecule type" value="Genomic_DNA"/>
</dbReference>
<feature type="region of interest" description="Disordered" evidence="1">
    <location>
        <begin position="313"/>
        <end position="359"/>
    </location>
</feature>
<keyword evidence="2" id="KW-0472">Membrane</keyword>
<feature type="compositionally biased region" description="Basic and acidic residues" evidence="1">
    <location>
        <begin position="340"/>
        <end position="352"/>
    </location>
</feature>
<protein>
    <submittedName>
        <fullName evidence="3">Uncharacterized protein</fullName>
    </submittedName>
</protein>
<feature type="compositionally biased region" description="Polar residues" evidence="1">
    <location>
        <begin position="313"/>
        <end position="330"/>
    </location>
</feature>
<name>A0AAV2HJS0_LYMST</name>
<proteinExistence type="predicted"/>
<keyword evidence="2" id="KW-1133">Transmembrane helix</keyword>
<sequence length="400" mass="44858">MGSWQTGNTPCLVMAAVTVFYFRRDVTTDAAPSHGQAEGGSMREGFMMDTRRYTKTALDVHGKLHIRLHQTQDSNGSWVGYIEDPRRTSDDDIGALYYVVAVILIYGLSIVMMIASHIRKNKQDNQLRAYLKEMANLRKSDRREKVLSKMNDLANRKKTQDALEAKQKVLEKLKGAGESEAGTEATQELTKKDTNEDNADSVFLPPDYCISPLQPRRPELSVDKQGDVSSLRNSVGSKSSLRFNSTSSYNSNGPSAATSPALSDCRHSAADRVRSPRSPSFHDYRRWKRADNRTLSALDYRTVRIQERLSPSALEQRSVHSQPNNRSPSLSEFRPSTLCGRERSSTIHETRPSRWGRASTLSPNNARFYRNVDIKPPVKTGDLKLGLPASFYVVDEDAVL</sequence>
<feature type="transmembrane region" description="Helical" evidence="2">
    <location>
        <begin position="95"/>
        <end position="118"/>
    </location>
</feature>
<gene>
    <name evidence="3" type="ORF">GSLYS_00006361001</name>
</gene>
<evidence type="ECO:0000313" key="3">
    <source>
        <dbReference type="EMBL" id="CAL1532282.1"/>
    </source>
</evidence>
<evidence type="ECO:0000256" key="2">
    <source>
        <dbReference type="SAM" id="Phobius"/>
    </source>
</evidence>
<dbReference type="Proteomes" id="UP001497497">
    <property type="component" value="Unassembled WGS sequence"/>
</dbReference>
<keyword evidence="4" id="KW-1185">Reference proteome</keyword>
<evidence type="ECO:0000256" key="1">
    <source>
        <dbReference type="SAM" id="MobiDB-lite"/>
    </source>
</evidence>
<feature type="region of interest" description="Disordered" evidence="1">
    <location>
        <begin position="174"/>
        <end position="281"/>
    </location>
</feature>
<comment type="caution">
    <text evidence="3">The sequence shown here is derived from an EMBL/GenBank/DDBJ whole genome shotgun (WGS) entry which is preliminary data.</text>
</comment>
<feature type="compositionally biased region" description="Polar residues" evidence="1">
    <location>
        <begin position="227"/>
        <end position="261"/>
    </location>
</feature>
<keyword evidence="2" id="KW-0812">Transmembrane</keyword>
<reference evidence="3 4" key="1">
    <citation type="submission" date="2024-04" db="EMBL/GenBank/DDBJ databases">
        <authorList>
            <consortium name="Genoscope - CEA"/>
            <person name="William W."/>
        </authorList>
    </citation>
    <scope>NUCLEOTIDE SEQUENCE [LARGE SCALE GENOMIC DNA]</scope>
</reference>
<accession>A0AAV2HJS0</accession>
<dbReference type="AlphaFoldDB" id="A0AAV2HJS0"/>
<feature type="compositionally biased region" description="Basic and acidic residues" evidence="1">
    <location>
        <begin position="216"/>
        <end position="226"/>
    </location>
</feature>
<evidence type="ECO:0000313" key="4">
    <source>
        <dbReference type="Proteomes" id="UP001497497"/>
    </source>
</evidence>